<dbReference type="InterPro" id="IPR011518">
    <property type="entry name" value="Transposase_36"/>
</dbReference>
<keyword evidence="3" id="KW-1185">Reference proteome</keyword>
<evidence type="ECO:0000313" key="3">
    <source>
        <dbReference type="Proteomes" id="UP000218418"/>
    </source>
</evidence>
<feature type="compositionally biased region" description="Basic and acidic residues" evidence="1">
    <location>
        <begin position="63"/>
        <end position="73"/>
    </location>
</feature>
<dbReference type="EMBL" id="AP018227">
    <property type="protein sequence ID" value="BAY83996.1"/>
    <property type="molecule type" value="Genomic_DNA"/>
</dbReference>
<dbReference type="Proteomes" id="UP000218418">
    <property type="component" value="Chromosome"/>
</dbReference>
<accession>A0A1Z4LRW8</accession>
<gene>
    <name evidence="2" type="ORF">NIES267_34900</name>
</gene>
<reference evidence="2 3" key="1">
    <citation type="submission" date="2017-06" db="EMBL/GenBank/DDBJ databases">
        <title>Genome sequencing of cyanobaciteial culture collection at National Institute for Environmental Studies (NIES).</title>
        <authorList>
            <person name="Hirose Y."/>
            <person name="Shimura Y."/>
            <person name="Fujisawa T."/>
            <person name="Nakamura Y."/>
            <person name="Kawachi M."/>
        </authorList>
    </citation>
    <scope>NUCLEOTIDE SEQUENCE [LARGE SCALE GENOMIC DNA]</scope>
    <source>
        <strain evidence="2 3">NIES-267</strain>
    </source>
</reference>
<sequence length="206" mass="22982">MRKQGAVEGIREKYKQISPYLNERTRRIWAATEARLLGYGGITAVSEATGISQNTIRAGQAELKQRDEDDIKSGRIRSNGGGRKKLTDLDSTLKQDLDALVEPSSRGDPESPLRWSCKSVVKLATELKQMGHSVCSKTVATLLKSMGYSLQGNRKTQEGKHHPDRNQQFVHINRTVRQFQMSNQPVISVDTLKKELVGNYKNAGSE</sequence>
<name>A0A1Z4LRW8_9CYAN</name>
<evidence type="ECO:0000256" key="1">
    <source>
        <dbReference type="SAM" id="MobiDB-lite"/>
    </source>
</evidence>
<protein>
    <submittedName>
        <fullName evidence="2">Transposase</fullName>
    </submittedName>
</protein>
<organism evidence="2 3">
    <name type="scientific">Calothrix parasitica NIES-267</name>
    <dbReference type="NCBI Taxonomy" id="1973488"/>
    <lineage>
        <taxon>Bacteria</taxon>
        <taxon>Bacillati</taxon>
        <taxon>Cyanobacteriota</taxon>
        <taxon>Cyanophyceae</taxon>
        <taxon>Nostocales</taxon>
        <taxon>Calotrichaceae</taxon>
        <taxon>Calothrix</taxon>
    </lineage>
</organism>
<dbReference type="AlphaFoldDB" id="A0A1Z4LRW8"/>
<dbReference type="NCBIfam" id="NF033519">
    <property type="entry name" value="transpos_ISAzo13"/>
    <property type="match status" value="1"/>
</dbReference>
<feature type="region of interest" description="Disordered" evidence="1">
    <location>
        <begin position="62"/>
        <end position="89"/>
    </location>
</feature>
<dbReference type="Pfam" id="PF07592">
    <property type="entry name" value="DDE_Tnp_ISAZ013"/>
    <property type="match status" value="1"/>
</dbReference>
<proteinExistence type="predicted"/>
<evidence type="ECO:0000313" key="2">
    <source>
        <dbReference type="EMBL" id="BAY83996.1"/>
    </source>
</evidence>